<name>A0ACC2V1K4_9TREE</name>
<evidence type="ECO:0000313" key="2">
    <source>
        <dbReference type="Proteomes" id="UP001230649"/>
    </source>
</evidence>
<reference evidence="1" key="1">
    <citation type="submission" date="2023-04" db="EMBL/GenBank/DDBJ databases">
        <title>Draft Genome sequencing of Naganishia species isolated from polar environments using Oxford Nanopore Technology.</title>
        <authorList>
            <person name="Leo P."/>
            <person name="Venkateswaran K."/>
        </authorList>
    </citation>
    <scope>NUCLEOTIDE SEQUENCE</scope>
    <source>
        <strain evidence="1">MNA-CCFEE 5262</strain>
    </source>
</reference>
<protein>
    <submittedName>
        <fullName evidence="1">Uncharacterized protein</fullName>
    </submittedName>
</protein>
<comment type="caution">
    <text evidence="1">The sequence shown here is derived from an EMBL/GenBank/DDBJ whole genome shotgun (WGS) entry which is preliminary data.</text>
</comment>
<proteinExistence type="predicted"/>
<sequence length="257" mass="28513">MTLTARSLRSAAHHLVRAQHRLHSTTNTTAKTLTIPDLSRFDKMPSKEIKATDFPLLQTCLTDNKEWAEKVHVDDPDFFRRSAKGQSPFLLWIGCADSRVPESVVLGRKPGEIFVHRNIANQFHHNDDSANAVLTYAVKHLGVQHVAVVGHTACGGCLAAHESPKPDPTNTESTALSRFLAPLIELRHSLAEDASIDELIVANVRKTVKTVCESEIIQENWKNAQKTGKQPVYVHGWLKDLSTGLIKDLECSEGPDY</sequence>
<dbReference type="EMBL" id="JASBWS010000163">
    <property type="protein sequence ID" value="KAJ9092968.1"/>
    <property type="molecule type" value="Genomic_DNA"/>
</dbReference>
<accession>A0ACC2V1K4</accession>
<gene>
    <name evidence="1" type="ORF">QFC20_007236</name>
</gene>
<organism evidence="1 2">
    <name type="scientific">Naganishia adeliensis</name>
    <dbReference type="NCBI Taxonomy" id="92952"/>
    <lineage>
        <taxon>Eukaryota</taxon>
        <taxon>Fungi</taxon>
        <taxon>Dikarya</taxon>
        <taxon>Basidiomycota</taxon>
        <taxon>Agaricomycotina</taxon>
        <taxon>Tremellomycetes</taxon>
        <taxon>Filobasidiales</taxon>
        <taxon>Filobasidiaceae</taxon>
        <taxon>Naganishia</taxon>
    </lineage>
</organism>
<dbReference type="Proteomes" id="UP001230649">
    <property type="component" value="Unassembled WGS sequence"/>
</dbReference>
<evidence type="ECO:0000313" key="1">
    <source>
        <dbReference type="EMBL" id="KAJ9092968.1"/>
    </source>
</evidence>
<keyword evidence="2" id="KW-1185">Reference proteome</keyword>